<evidence type="ECO:0000313" key="2">
    <source>
        <dbReference type="Proteomes" id="UP000280417"/>
    </source>
</evidence>
<evidence type="ECO:0000313" key="1">
    <source>
        <dbReference type="EMBL" id="RLE09910.1"/>
    </source>
</evidence>
<gene>
    <name evidence="1" type="ORF">DRJ04_09550</name>
</gene>
<dbReference type="InterPro" id="IPR014998">
    <property type="entry name" value="DUF1848"/>
</dbReference>
<proteinExistence type="predicted"/>
<comment type="caution">
    <text evidence="1">The sequence shown here is derived from an EMBL/GenBank/DDBJ whole genome shotgun (WGS) entry which is preliminary data.</text>
</comment>
<accession>A0A662D4Z5</accession>
<dbReference type="EMBL" id="QMQA01000343">
    <property type="protein sequence ID" value="RLE09910.1"/>
    <property type="molecule type" value="Genomic_DNA"/>
</dbReference>
<protein>
    <recommendedName>
        <fullName evidence="3">DUF1848 domain-containing protein</fullName>
    </recommendedName>
</protein>
<dbReference type="Pfam" id="PF08902">
    <property type="entry name" value="DUF1848"/>
    <property type="match status" value="1"/>
</dbReference>
<dbReference type="Proteomes" id="UP000280417">
    <property type="component" value="Unassembled WGS sequence"/>
</dbReference>
<evidence type="ECO:0008006" key="3">
    <source>
        <dbReference type="Google" id="ProtNLM"/>
    </source>
</evidence>
<dbReference type="AlphaFoldDB" id="A0A662D4Z5"/>
<organism evidence="1 2">
    <name type="scientific">Aerophobetes bacterium</name>
    <dbReference type="NCBI Taxonomy" id="2030807"/>
    <lineage>
        <taxon>Bacteria</taxon>
        <taxon>Candidatus Aerophobota</taxon>
    </lineage>
</organism>
<sequence>MIISASRRTDIPGYYFLWFLKRLEEGYLYVRNPYFKKQIHMVDLSPGKIDCIVFWTKYPAQMVENLHTFLEYNIPFYILFTITPYNRTIEKNIPEKTQIIKMFKYLSEKIGKEKLIWRYDPFILFSTFNVQKHSESFENIASELEGYTERCILGFLTLYKKLEKNLTPLNISLLSLTQKAEIALNLSRIASKYGIKLQTCAEDLSGTPASHLTGKCIDDKLIKRITHKKISSEKDRGQRSSCKCIKSIDIGAYNTCPGGCIYCYANINTEMAKKNFKAHNPGIPILDGNFYTLTNLTNKNIMM</sequence>
<name>A0A662D4Z5_UNCAE</name>
<reference evidence="1 2" key="1">
    <citation type="submission" date="2018-06" db="EMBL/GenBank/DDBJ databases">
        <title>Extensive metabolic versatility and redundancy in microbially diverse, dynamic hydrothermal sediments.</title>
        <authorList>
            <person name="Dombrowski N."/>
            <person name="Teske A."/>
            <person name="Baker B.J."/>
        </authorList>
    </citation>
    <scope>NUCLEOTIDE SEQUENCE [LARGE SCALE GENOMIC DNA]</scope>
    <source>
        <strain evidence="1">B3_G15</strain>
    </source>
</reference>